<dbReference type="Pfam" id="PF01590">
    <property type="entry name" value="GAF"/>
    <property type="match status" value="1"/>
</dbReference>
<gene>
    <name evidence="11" type="ORF">HK57_00181</name>
</gene>
<feature type="repeat" description="ANK" evidence="6">
    <location>
        <begin position="3186"/>
        <end position="3215"/>
    </location>
</feature>
<dbReference type="PROSITE" id="PS50110">
    <property type="entry name" value="RESPONSE_REGULATORY"/>
    <property type="match status" value="1"/>
</dbReference>
<dbReference type="Gene3D" id="3.40.50.720">
    <property type="entry name" value="NAD(P)-binding Rossmann-like Domain"/>
    <property type="match status" value="1"/>
</dbReference>
<dbReference type="Pfam" id="PF00512">
    <property type="entry name" value="HisKA"/>
    <property type="match status" value="1"/>
</dbReference>
<feature type="repeat" description="ANK" evidence="6">
    <location>
        <begin position="3384"/>
        <end position="3416"/>
    </location>
</feature>
<dbReference type="CDD" id="cd05233">
    <property type="entry name" value="SDR_c"/>
    <property type="match status" value="1"/>
</dbReference>
<dbReference type="InterPro" id="IPR036097">
    <property type="entry name" value="HisK_dim/P_sf"/>
</dbReference>
<proteinExistence type="predicted"/>
<dbReference type="InterPro" id="IPR007219">
    <property type="entry name" value="XnlR_reg_dom"/>
</dbReference>
<dbReference type="SUPFAM" id="SSF55874">
    <property type="entry name" value="ATPase domain of HSP90 chaperone/DNA topoisomerase II/histidine kinase"/>
    <property type="match status" value="1"/>
</dbReference>
<dbReference type="Pfam" id="PF12796">
    <property type="entry name" value="Ank_2"/>
    <property type="match status" value="6"/>
</dbReference>
<comment type="caution">
    <text evidence="11">The sequence shown here is derived from an EMBL/GenBank/DDBJ whole genome shotgun (WGS) entry which is preliminary data.</text>
</comment>
<dbReference type="SUPFAM" id="SSF47384">
    <property type="entry name" value="Homodimeric domain of signal transducing histidine kinase"/>
    <property type="match status" value="1"/>
</dbReference>
<protein>
    <recommendedName>
        <fullName evidence="13">Sensor histidine kinase/response regulator</fullName>
    </recommendedName>
</protein>
<dbReference type="GO" id="GO:0003677">
    <property type="term" value="F:DNA binding"/>
    <property type="evidence" value="ECO:0007669"/>
    <property type="project" value="InterPro"/>
</dbReference>
<dbReference type="InterPro" id="IPR036890">
    <property type="entry name" value="HATPase_C_sf"/>
</dbReference>
<evidence type="ECO:0000256" key="8">
    <source>
        <dbReference type="SAM" id="MobiDB-lite"/>
    </source>
</evidence>
<dbReference type="Pfam" id="PF24883">
    <property type="entry name" value="NPHP3_N"/>
    <property type="match status" value="1"/>
</dbReference>
<feature type="region of interest" description="Disordered" evidence="8">
    <location>
        <begin position="849"/>
        <end position="878"/>
    </location>
</feature>
<dbReference type="InterPro" id="IPR056884">
    <property type="entry name" value="NPHP3-like_N"/>
</dbReference>
<dbReference type="Pfam" id="PF24809">
    <property type="entry name" value="DUF7708"/>
    <property type="match status" value="1"/>
</dbReference>
<dbReference type="SMART" id="SM00248">
    <property type="entry name" value="ANK"/>
    <property type="match status" value="31"/>
</dbReference>
<dbReference type="SUPFAM" id="SSF52540">
    <property type="entry name" value="P-loop containing nucleoside triphosphate hydrolases"/>
    <property type="match status" value="1"/>
</dbReference>
<dbReference type="InterPro" id="IPR003661">
    <property type="entry name" value="HisK_dim/P_dom"/>
</dbReference>
<keyword evidence="4 6" id="KW-0040">ANK repeat</keyword>
<feature type="repeat" description="ANK" evidence="6">
    <location>
        <begin position="2731"/>
        <end position="2763"/>
    </location>
</feature>
<feature type="repeat" description="ANK" evidence="6">
    <location>
        <begin position="3488"/>
        <end position="3516"/>
    </location>
</feature>
<dbReference type="CDD" id="cd12148">
    <property type="entry name" value="fungal_TF_MHR"/>
    <property type="match status" value="1"/>
</dbReference>
<reference evidence="11 12" key="1">
    <citation type="submission" date="2014-11" db="EMBL/GenBank/DDBJ databases">
        <title>Genomics derived discovery of secondary metabolites biosynthetic gene clusters in Aspergillus ustus.</title>
        <authorList>
            <person name="Pi B."/>
            <person name="Dai F."/>
            <person name="Song X."/>
            <person name="Zhu C."/>
            <person name="Li H."/>
            <person name="Yu D."/>
        </authorList>
    </citation>
    <scope>NUCLEOTIDE SEQUENCE [LARGE SCALE GENOMIC DNA]</scope>
    <source>
        <strain evidence="11 12">3.3904</strain>
    </source>
</reference>
<dbReference type="CDD" id="cd00082">
    <property type="entry name" value="HisKA"/>
    <property type="match status" value="1"/>
</dbReference>
<dbReference type="InterPro" id="IPR011006">
    <property type="entry name" value="CheY-like_superfamily"/>
</dbReference>
<dbReference type="InterPro" id="IPR005467">
    <property type="entry name" value="His_kinase_dom"/>
</dbReference>
<feature type="repeat" description="ANK" evidence="6">
    <location>
        <begin position="2566"/>
        <end position="2598"/>
    </location>
</feature>
<evidence type="ECO:0000313" key="11">
    <source>
        <dbReference type="EMBL" id="KIA75352.1"/>
    </source>
</evidence>
<dbReference type="GO" id="GO:0000155">
    <property type="term" value="F:phosphorelay sensor kinase activity"/>
    <property type="evidence" value="ECO:0007669"/>
    <property type="project" value="InterPro"/>
</dbReference>
<dbReference type="SUPFAM" id="SSF52172">
    <property type="entry name" value="CheY-like"/>
    <property type="match status" value="1"/>
</dbReference>
<evidence type="ECO:0000313" key="12">
    <source>
        <dbReference type="Proteomes" id="UP000053475"/>
    </source>
</evidence>
<evidence type="ECO:0000256" key="3">
    <source>
        <dbReference type="ARBA" id="ARBA00022777"/>
    </source>
</evidence>
<dbReference type="SUPFAM" id="SSF55781">
    <property type="entry name" value="GAF domain-like"/>
    <property type="match status" value="1"/>
</dbReference>
<dbReference type="CDD" id="cd17546">
    <property type="entry name" value="REC_hyHK_CKI1_RcsC-like"/>
    <property type="match status" value="1"/>
</dbReference>
<evidence type="ECO:0000256" key="5">
    <source>
        <dbReference type="ARBA" id="ARBA00023242"/>
    </source>
</evidence>
<feature type="repeat" description="ANK" evidence="6">
    <location>
        <begin position="2669"/>
        <end position="2697"/>
    </location>
</feature>
<keyword evidence="1" id="KW-0808">Transferase</keyword>
<accession>A0A0C1E1C0</accession>
<dbReference type="Gene3D" id="3.30.565.10">
    <property type="entry name" value="Histidine kinase-like ATPase, C-terminal domain"/>
    <property type="match status" value="1"/>
</dbReference>
<feature type="compositionally biased region" description="Low complexity" evidence="8">
    <location>
        <begin position="858"/>
        <end position="876"/>
    </location>
</feature>
<dbReference type="Pfam" id="PF04082">
    <property type="entry name" value="Fungal_trans"/>
    <property type="match status" value="1"/>
</dbReference>
<dbReference type="InterPro" id="IPR036291">
    <property type="entry name" value="NAD(P)-bd_dom_sf"/>
</dbReference>
<dbReference type="EMBL" id="JOMC01000221">
    <property type="protein sequence ID" value="KIA75352.1"/>
    <property type="molecule type" value="Genomic_DNA"/>
</dbReference>
<feature type="repeat" description="ANK" evidence="6">
    <location>
        <begin position="3049"/>
        <end position="3081"/>
    </location>
</feature>
<keyword evidence="5" id="KW-0539">Nucleus</keyword>
<dbReference type="PRINTS" id="PR00081">
    <property type="entry name" value="GDHRDH"/>
</dbReference>
<evidence type="ECO:0000256" key="2">
    <source>
        <dbReference type="ARBA" id="ARBA00022737"/>
    </source>
</evidence>
<feature type="modified residue" description="4-aspartylphosphate" evidence="7">
    <location>
        <position position="1701"/>
    </location>
</feature>
<feature type="domain" description="Response regulatory" evidence="10">
    <location>
        <begin position="1650"/>
        <end position="1764"/>
    </location>
</feature>
<dbReference type="FunFam" id="1.10.287.130:FF:000023">
    <property type="entry name" value="Sensor histidine kinase/response regulator, putative"/>
    <property type="match status" value="1"/>
</dbReference>
<dbReference type="PANTHER" id="PTHR24166:SF48">
    <property type="entry name" value="PROTEIN VAPYRIN"/>
    <property type="match status" value="1"/>
</dbReference>
<feature type="repeat" description="ANK" evidence="6">
    <location>
        <begin position="2538"/>
        <end position="2565"/>
    </location>
</feature>
<dbReference type="InterPro" id="IPR002110">
    <property type="entry name" value="Ankyrin_rpt"/>
</dbReference>
<dbReference type="InterPro" id="IPR050889">
    <property type="entry name" value="Dendritic_Spine_Reg/Scaffold"/>
</dbReference>
<dbReference type="InterPro" id="IPR003594">
    <property type="entry name" value="HATPase_dom"/>
</dbReference>
<feature type="repeat" description="ANK" evidence="6">
    <location>
        <begin position="3116"/>
        <end position="3148"/>
    </location>
</feature>
<keyword evidence="12" id="KW-1185">Reference proteome</keyword>
<dbReference type="SMART" id="SM00387">
    <property type="entry name" value="HATPase_c"/>
    <property type="match status" value="1"/>
</dbReference>
<feature type="domain" description="Histidine kinase" evidence="9">
    <location>
        <begin position="1202"/>
        <end position="1451"/>
    </location>
</feature>
<dbReference type="InterPro" id="IPR027417">
    <property type="entry name" value="P-loop_NTPase"/>
</dbReference>
<dbReference type="InterPro" id="IPR054471">
    <property type="entry name" value="GPIID_WHD"/>
</dbReference>
<dbReference type="Pfam" id="PF02518">
    <property type="entry name" value="HATPase_c"/>
    <property type="match status" value="1"/>
</dbReference>
<dbReference type="FunFam" id="3.30.565.10:FF:000201">
    <property type="entry name" value="Sensor histidine kinase/response regulator, putative (AFU_orthologue AFUA_4G01020)"/>
    <property type="match status" value="1"/>
</dbReference>
<dbReference type="Gene3D" id="3.40.50.300">
    <property type="entry name" value="P-loop containing nucleotide triphosphate hydrolases"/>
    <property type="match status" value="1"/>
</dbReference>
<feature type="region of interest" description="Disordered" evidence="8">
    <location>
        <begin position="3605"/>
        <end position="3631"/>
    </location>
</feature>
<dbReference type="PROSITE" id="PS50109">
    <property type="entry name" value="HIS_KIN"/>
    <property type="match status" value="1"/>
</dbReference>
<dbReference type="Gene3D" id="3.30.450.40">
    <property type="match status" value="1"/>
</dbReference>
<dbReference type="Proteomes" id="UP000053475">
    <property type="component" value="Unassembled WGS sequence"/>
</dbReference>
<feature type="repeat" description="ANK" evidence="6">
    <location>
        <begin position="2698"/>
        <end position="2730"/>
    </location>
</feature>
<dbReference type="InterPro" id="IPR003018">
    <property type="entry name" value="GAF"/>
</dbReference>
<feature type="repeat" description="ANK" evidence="6">
    <location>
        <begin position="3517"/>
        <end position="3549"/>
    </location>
</feature>
<dbReference type="PROSITE" id="PS50297">
    <property type="entry name" value="ANK_REP_REGION"/>
    <property type="match status" value="9"/>
</dbReference>
<dbReference type="Gene3D" id="1.10.287.130">
    <property type="match status" value="1"/>
</dbReference>
<feature type="repeat" description="ANK" evidence="6">
    <location>
        <begin position="3351"/>
        <end position="3383"/>
    </location>
</feature>
<dbReference type="SUPFAM" id="SSF48403">
    <property type="entry name" value="Ankyrin repeat"/>
    <property type="match status" value="4"/>
</dbReference>
<dbReference type="InterPro" id="IPR001789">
    <property type="entry name" value="Sig_transdc_resp-reg_receiver"/>
</dbReference>
<dbReference type="Gene3D" id="1.25.40.20">
    <property type="entry name" value="Ankyrin repeat-containing domain"/>
    <property type="match status" value="5"/>
</dbReference>
<evidence type="ECO:0000256" key="1">
    <source>
        <dbReference type="ARBA" id="ARBA00022679"/>
    </source>
</evidence>
<feature type="repeat" description="ANK" evidence="6">
    <location>
        <begin position="2764"/>
        <end position="2796"/>
    </location>
</feature>
<dbReference type="FunFam" id="3.30.450.40:FF:000083">
    <property type="entry name" value="Sensor histidine kinase/response regulator, putative (AFU_orthologue AFUA_4G00660)"/>
    <property type="match status" value="1"/>
</dbReference>
<dbReference type="InterPro" id="IPR036770">
    <property type="entry name" value="Ankyrin_rpt-contain_sf"/>
</dbReference>
<dbReference type="SMART" id="SM00388">
    <property type="entry name" value="HisKA"/>
    <property type="match status" value="1"/>
</dbReference>
<dbReference type="GO" id="GO:0006351">
    <property type="term" value="P:DNA-templated transcription"/>
    <property type="evidence" value="ECO:0007669"/>
    <property type="project" value="InterPro"/>
</dbReference>
<name>A0A0C1E1C0_ASPUT</name>
<dbReference type="Pfam" id="PF00106">
    <property type="entry name" value="adh_short"/>
    <property type="match status" value="1"/>
</dbReference>
<evidence type="ECO:0008006" key="13">
    <source>
        <dbReference type="Google" id="ProtNLM"/>
    </source>
</evidence>
<feature type="compositionally biased region" description="Acidic residues" evidence="8">
    <location>
        <begin position="3614"/>
        <end position="3631"/>
    </location>
</feature>
<dbReference type="InterPro" id="IPR002347">
    <property type="entry name" value="SDR_fam"/>
</dbReference>
<dbReference type="InterPro" id="IPR056125">
    <property type="entry name" value="DUF7708"/>
</dbReference>
<dbReference type="Gene3D" id="3.40.50.2300">
    <property type="match status" value="1"/>
</dbReference>
<dbReference type="Pfam" id="PF00072">
    <property type="entry name" value="Response_reg"/>
    <property type="match status" value="1"/>
</dbReference>
<dbReference type="GO" id="GO:0008270">
    <property type="term" value="F:zinc ion binding"/>
    <property type="evidence" value="ECO:0007669"/>
    <property type="project" value="InterPro"/>
</dbReference>
<evidence type="ECO:0000256" key="6">
    <source>
        <dbReference type="PROSITE-ProRule" id="PRU00023"/>
    </source>
</evidence>
<keyword evidence="3" id="KW-0418">Kinase</keyword>
<dbReference type="PANTHER" id="PTHR24166">
    <property type="entry name" value="ROLLING PEBBLES, ISOFORM B"/>
    <property type="match status" value="1"/>
</dbReference>
<evidence type="ECO:0000259" key="9">
    <source>
        <dbReference type="PROSITE" id="PS50109"/>
    </source>
</evidence>
<dbReference type="SMART" id="SM00448">
    <property type="entry name" value="REC"/>
    <property type="match status" value="1"/>
</dbReference>
<feature type="repeat" description="ANK" evidence="6">
    <location>
        <begin position="2866"/>
        <end position="2898"/>
    </location>
</feature>
<dbReference type="Pfam" id="PF00023">
    <property type="entry name" value="Ank"/>
    <property type="match status" value="2"/>
</dbReference>
<evidence type="ECO:0000256" key="4">
    <source>
        <dbReference type="ARBA" id="ARBA00023043"/>
    </source>
</evidence>
<evidence type="ECO:0000256" key="7">
    <source>
        <dbReference type="PROSITE-ProRule" id="PRU00169"/>
    </source>
</evidence>
<dbReference type="PROSITE" id="PS50088">
    <property type="entry name" value="ANK_REPEAT"/>
    <property type="match status" value="14"/>
</dbReference>
<evidence type="ECO:0000259" key="10">
    <source>
        <dbReference type="PROSITE" id="PS50110"/>
    </source>
</evidence>
<dbReference type="Pfam" id="PF22939">
    <property type="entry name" value="WHD_GPIID"/>
    <property type="match status" value="1"/>
</dbReference>
<keyword evidence="2" id="KW-0677">Repeat</keyword>
<dbReference type="InterPro" id="IPR029016">
    <property type="entry name" value="GAF-like_dom_sf"/>
</dbReference>
<sequence>MASINANDIFRVDGIVAVITGGGSGIGLIMARALALNGAHKVYILGRRLEVLEKAAKEHSSIVPIRCDVTSKEDLQSAVDQITAEVGYVNLVVANSGGIGPPVRFDPTASIPEIRDTLFSKFSMDDMNECLHLNITAAFFTMTAFLELLDAGTRNALKGGFGRPIEEGSGVPSVQSQVIFTTSVSAFSRHWTSSPPYLTSKAAIMQVTKHASTQLARFGIRVNAIAPGLYPSELASVLIQSRKPETEAFDDQRFIPARRLGGDEEMAGAILYLSSRAGSYSNGSILVSDGGRLSVMTATSIDSPKGKGYDVSIGDPRLPFIMQDLLSVIWAWPIVPSSIPFQTRLGSSSSLESTFSLQAQQIISTTGQYLDEISVRYFQTVHPYIPIISRDRFHTSLIAFGATQQADFAILLLSMCLLTYRPSLDTDTTALYLTSRSLFLQAQTQCKPSLRLVQAGVLLAVFEYAQRSPEQALITVGGCARMAHTAGLQRASSLPVPRPAQGSAEVENSNEHTNTWWAIMIYERLFLCEQAVIDQPLVSEMPEICLTSAPQDGFRQAAQAAWLLDRVLAALSSPDSEDRHTRLQGLDLKLQTFIAVTSEPSLEASGVYCWAISIAIRYYCTIRQPSTFAEECLPTEEKEAGIVAHLSSDITLTALTQLGVYRFGCDRSFVSLIDGENQHIISEATASISLRDSKRHRELDGLYLGVTTLDLIFGVCPHAVKLFSGQDVPHLRNTDNVTANSTRYIVRDFTHEEYFKDRPYVTEWPHFRFYAEVPIYSPSGHILGSYCVVDNKPRSDFGEDDVVALQEISDSIARHLENVRTVHYHRRSERLVQGLTTFVNQRRDNGVESVVPIPAGEPLSSSNLRTSTTPPRSPLTQPDHLCIGGLSLTTEVTAESSPLFSKQEYGELTDATSLSVALHDPVLDTLITDTVVNSYSPDNSVFDGSNGSSSPVLPGKDTVPLSSRISSIFSHASTLLRDSMAVDGVLFVDASGCNSGIVPSKNDLTDWEPLPKNADPRETSHSPCCLPGGQPQETLCDTLGAALEDRQLEGAHDEEQTAVPNSLLQHLVVALPKGGVLHLDETFESAVAPGPLDSNATPCIEAPFRLGRTSRSSKRSNPQVLAGRLSRCFPNAKSLLFIPLWDWNKGQWLAGTFVWTKATDNERSLGLDELNYFKVFGDSIISEIARLSWAQKEKSKFDLISSVSHELRSPLHGMLANAELLSASTLDIEQREIVKALETCGITLLDTMNHLLDFAKINNLTAMNKAASSVTSLTSTFDLDVLVEDVVNSVFSGMRHAAAASAPTESSVSESARDTYKSKLSVVLRIDGQHSWKVQSMTGAWRRIVMNILGNALKYTEEGFIEVSLSRVRSSVEGPSDVVHLCVTDTGRGMLQEFLRNKLFSPFAQEDSLSEGVGLGMSIVKQLVSFLGGSIDVKSEPGVGTQVDIYIPVQLQPAIEVVGVDNNTPSAIKSRNFSLIGLGAYPELSEEPTGTLSAKAKRKICLQGFFTSLLAAQPNCRVRVAESLAGAEGNVAVVEEKLLAQITSNASLQKLAESKFTHIICLRDGAAFLAPVKYVGRAPVVCVSQPFCPRKVIQILDSLPEPGLKPVELAISLTSALERLAPTTPLLKIPPTSQVTPLSDGELTPDESSKVLIVDDNEINIKILAKLMSRLGYEHVPAINGLVALNKFKESPTSFKVILMDVSMPVMDGIDATRHIPGEEYVLCDIAKMPGKISSSASIQVGCQDAVQDFFSRLTTDEKTLFKATDKSEQLINDLVGLDEKHKASVSRKIVPNLQAFVTGVDRYAGAMDVISSTVSMMSPIWGCCRVVLQIAKEYSEYFDKLSEMFEEIGYNLTCLRRYPRLYPDNDVLKESMVDIFQAIVEFCVEAREVFQQGKKDHRAPRVFNSVGLRAAWKLIWKPFKVQFGGIIDRIKASMSRIEHEVDLAEKELASDSRAKADDERKLQAARWDTLVNRQELAQMNQWMAPVNAAVNHNSATKLRHQGTGTWFIDGEPFKKWISTDHSFLWLHAIPGGGKTILASTIIDWIRQHKEREGVGLTYFYCDYKDKQKQSPTRIISTILSTIAGKNEDIFRRIYEFFDEQLKENPAYTPEFDELLNNFADFVGDSLDELYIVVDALDETEDRECVAYAFRKISETCKCARVLVTSRHEIDIARAFEGANNTSIAPADIAGDIELYIRSDVGAKIKAKKLKLRDPGLQDIICESLIEGAHGMFQWVKCQIDQLCRLRNDRAIRNALDDLPKTLHDTYIRILCKLEAECADEVESVQRLLRWLVRGTRNLTLDELAECVSIDPASNEEVFDFDSVFTDPEDVIELCGSLVVTSSDGTVSLAHYTVKEFLVSDHIKELMPTFFVGCSDVHAELASVCLTYLCYEDFSALLDDPAQTLLQTYSQYKFLRYAVQSWGTHAHLSEGSEAVFDLTMRLLQSENDSRGNYVQWRCMYRYLHKATGQRSKIPSISPLYFASLFGLPEAVSSLLEEDPELDNVDAIKASSSAGHDAVVKVFLNQPTPIESTLLERCLYEASAAGRDEVVKLLLGSGVDVNASGGKHGTALQVAALEGRHNVVFTLLEYGADKEVTCQRYGRPLAAASEKCHIHTVKTLLDHGARINGRGGWYGFPLISAIVAKNMHLVDLFIDRGADVNALGGRYGCPLMAAASMNMLDLIRSLVRRGARVNDENDKGSDALYAACIGGHLEAVELLLDLGADVNAKGGKHRNALNAASATGNIEIVKCLIASGADVDFFDEHYGNSIQVAAAAGHDEVVRILADAGVDVNAPSGDRGTALISAAQNGHTKTVQLLFELGVPSGDTYEMTNAVMVAARKGFSNTVQLLVDEGACMDDVSTLATYPKCTALEAAADKSHLETVKLLLDLGADVNYENEGEYGTALIAAILSDKPYTRVVAALLDAGANVNATVAAAPGAGGCALGAAIFRNDSDLCLDLIRRGADVNETNGLYYNCLQLVMRYADEQFVDLLVDNGADVNLVIEPSDDEEQDDGTVDALQTAVLYASKEMVQKLINMGASLHVDVPGARYTSPLQVASVRDDPSIVQMLLDKGCDVNETGGLYGSSLQAAAHFDCLEAARILLDSGADVDVAEAGSKGTAIMAASVAGHTEFVQLLIQSGANVNLTDESTYNYPLQAAAYHGHGAIVDALVAAGADPNRVGGICGTALQAAAKRGECDICRALLEAGADPNIISGRYGTALAAAYSEGFYEVINLLYNHGASHSLQGGEHGTALGAALGGSCQTLVITLLRRHHADPNLALRKYGSPLQAYICSRRADDVFATLLELGADVNEHGGLYGTPLIAAAAHGDEEEASAFLDAGAQVNMYGTFYHPTALHGAIQNGNLSLVKLFVERGADVHFKDSVHGTPLEYAASLAELRIVRYLLAVGADMNTNSTGRYHNAMQAAAISGHEITIRYLVNRGAELHKRGGKYGSALVASVLSSDPDTVELLLKHGVNVNTRGGIFGYPLQAAAARGSIYLALLLLRYGADINVQGGKYGTALQAACAFGDYELVQLLIERGANVNATGGLCRTALQAAALFGHDYLCELLMKNGATWRLADRTLLHFAPSRLDDADEILQAAWEAQENGWPETDGSDDEWTDDEEEVESDTDDEVLALNVESIPLIDEPHRPPVDIHEPRAQIMGINTLLAKEPVVAVAEKEDWAALDWLQVECGEGGDLA</sequence>
<organism evidence="11 12">
    <name type="scientific">Aspergillus ustus</name>
    <dbReference type="NCBI Taxonomy" id="40382"/>
    <lineage>
        <taxon>Eukaryota</taxon>
        <taxon>Fungi</taxon>
        <taxon>Dikarya</taxon>
        <taxon>Ascomycota</taxon>
        <taxon>Pezizomycotina</taxon>
        <taxon>Eurotiomycetes</taxon>
        <taxon>Eurotiomycetidae</taxon>
        <taxon>Eurotiales</taxon>
        <taxon>Aspergillaceae</taxon>
        <taxon>Aspergillus</taxon>
        <taxon>Aspergillus subgen. Nidulantes</taxon>
    </lineage>
</organism>
<dbReference type="SUPFAM" id="SSF51735">
    <property type="entry name" value="NAD(P)-binding Rossmann-fold domains"/>
    <property type="match status" value="1"/>
</dbReference>
<keyword evidence="7" id="KW-0597">Phosphoprotein</keyword>